<keyword evidence="4" id="KW-1185">Reference proteome</keyword>
<evidence type="ECO:0000313" key="3">
    <source>
        <dbReference type="EMBL" id="KAL2649813.1"/>
    </source>
</evidence>
<dbReference type="InterPro" id="IPR003959">
    <property type="entry name" value="ATPase_AAA_core"/>
</dbReference>
<dbReference type="PANTHER" id="PTHR14690:SF0">
    <property type="entry name" value="IQ MOTIF CONTAINING WITH AAA DOMAIN 1"/>
    <property type="match status" value="1"/>
</dbReference>
<accession>A0ABD1ZEG3</accession>
<organism evidence="3 4">
    <name type="scientific">Riccia fluitans</name>
    <dbReference type="NCBI Taxonomy" id="41844"/>
    <lineage>
        <taxon>Eukaryota</taxon>
        <taxon>Viridiplantae</taxon>
        <taxon>Streptophyta</taxon>
        <taxon>Embryophyta</taxon>
        <taxon>Marchantiophyta</taxon>
        <taxon>Marchantiopsida</taxon>
        <taxon>Marchantiidae</taxon>
        <taxon>Marchantiales</taxon>
        <taxon>Ricciaceae</taxon>
        <taxon>Riccia</taxon>
    </lineage>
</organism>
<sequence length="640" mass="72764">MASHVTLDEQWGMGMKELLALFEEETLLMKPKEDNKNRKKKNKTPASARIGLPEWSTLYFKYLQVYTKLEDCYDQIVHPQKRRDAKKALEACIGRILEIKSFLVILNEGGEYIDFSDLLLSRKQSHDVLNILPPRFLTDENKALLESREKFLIAALTTHGLINIPEPPKPPSGLTIDEAALLIQDESLAYGNSDFGQKILCMNNFQPPDPNDPRKQLAAISDKRKRAQLENELELQNATCTTLQKIKDLEGQEMCEIIQERINVYLNDHRDPETGLYEGLPKKKDGGSAAIVDPLPALERPVQEKDKQKAGDDGKQRKTKGGQVPPPKFPDPDPEGRPKCPDFFRRFVKESHDLYKKHWFDKDDYDNYEQTFVPDLLKQSLRPIVFEEMRLLTDENTKQLLKNLKKKMKQEKKAMIKQLLKQAKKEGKEKEFKARLKAEKAQEKKTMAAAKKAKKEREKEKQKGGGLLPLPPKKPKRKKDTSMNKSLEAIFDELVKNGILKLCPNRHFSEYVGAENYTAVPPKPGWAALVDPSMAQVKRQVVEYCILPLATEMVNAKAPFIKSVLLYGGEGVGKTLLVHAACRSAGCTYFDLSPRNTNGKFQGGKKVAQMIQMTFKLAKIMAPSMIYIDEIEKVSALCNR</sequence>
<name>A0ABD1ZEG3_9MARC</name>
<feature type="region of interest" description="Disordered" evidence="1">
    <location>
        <begin position="276"/>
        <end position="340"/>
    </location>
</feature>
<dbReference type="PANTHER" id="PTHR14690">
    <property type="entry name" value="IQ MOTIF CONTAINING WITH AAA DOMAIN 1"/>
    <property type="match status" value="1"/>
</dbReference>
<feature type="domain" description="ATPase AAA-type core" evidence="2">
    <location>
        <begin position="564"/>
        <end position="634"/>
    </location>
</feature>
<feature type="compositionally biased region" description="Basic and acidic residues" evidence="1">
    <location>
        <begin position="301"/>
        <end position="316"/>
    </location>
</feature>
<proteinExistence type="predicted"/>
<dbReference type="Pfam" id="PF00004">
    <property type="entry name" value="AAA"/>
    <property type="match status" value="1"/>
</dbReference>
<feature type="region of interest" description="Disordered" evidence="1">
    <location>
        <begin position="441"/>
        <end position="482"/>
    </location>
</feature>
<reference evidence="3 4" key="1">
    <citation type="submission" date="2024-09" db="EMBL/GenBank/DDBJ databases">
        <title>Chromosome-scale assembly of Riccia fluitans.</title>
        <authorList>
            <person name="Paukszto L."/>
            <person name="Sawicki J."/>
            <person name="Karawczyk K."/>
            <person name="Piernik-Szablinska J."/>
            <person name="Szczecinska M."/>
            <person name="Mazdziarz M."/>
        </authorList>
    </citation>
    <scope>NUCLEOTIDE SEQUENCE [LARGE SCALE GENOMIC DNA]</scope>
    <source>
        <strain evidence="3">Rf_01</strain>
        <tissue evidence="3">Aerial parts of the thallus</tissue>
    </source>
</reference>
<dbReference type="SUPFAM" id="SSF52540">
    <property type="entry name" value="P-loop containing nucleoside triphosphate hydrolases"/>
    <property type="match status" value="1"/>
</dbReference>
<dbReference type="InterPro" id="IPR052267">
    <property type="entry name" value="N-DRC_Component"/>
</dbReference>
<evidence type="ECO:0000256" key="1">
    <source>
        <dbReference type="SAM" id="MobiDB-lite"/>
    </source>
</evidence>
<evidence type="ECO:0000313" key="4">
    <source>
        <dbReference type="Proteomes" id="UP001605036"/>
    </source>
</evidence>
<dbReference type="AlphaFoldDB" id="A0ABD1ZEG3"/>
<dbReference type="EMBL" id="JBHFFA010000001">
    <property type="protein sequence ID" value="KAL2649813.1"/>
    <property type="molecule type" value="Genomic_DNA"/>
</dbReference>
<comment type="caution">
    <text evidence="3">The sequence shown here is derived from an EMBL/GenBank/DDBJ whole genome shotgun (WGS) entry which is preliminary data.</text>
</comment>
<dbReference type="InterPro" id="IPR027417">
    <property type="entry name" value="P-loop_NTPase"/>
</dbReference>
<feature type="compositionally biased region" description="Basic and acidic residues" evidence="1">
    <location>
        <begin position="330"/>
        <end position="340"/>
    </location>
</feature>
<dbReference type="Gene3D" id="3.40.50.300">
    <property type="entry name" value="P-loop containing nucleotide triphosphate hydrolases"/>
    <property type="match status" value="1"/>
</dbReference>
<gene>
    <name evidence="3" type="ORF">R1flu_017941</name>
</gene>
<dbReference type="Proteomes" id="UP001605036">
    <property type="component" value="Unassembled WGS sequence"/>
</dbReference>
<protein>
    <recommendedName>
        <fullName evidence="2">ATPase AAA-type core domain-containing protein</fullName>
    </recommendedName>
</protein>
<evidence type="ECO:0000259" key="2">
    <source>
        <dbReference type="Pfam" id="PF00004"/>
    </source>
</evidence>